<evidence type="ECO:0008006" key="3">
    <source>
        <dbReference type="Google" id="ProtNLM"/>
    </source>
</evidence>
<gene>
    <name evidence="1" type="ORF">DIABBA_LOCUS7825</name>
</gene>
<reference evidence="1" key="1">
    <citation type="submission" date="2022-01" db="EMBL/GenBank/DDBJ databases">
        <authorList>
            <person name="King R."/>
        </authorList>
    </citation>
    <scope>NUCLEOTIDE SEQUENCE</scope>
</reference>
<dbReference type="EMBL" id="OU898280">
    <property type="protein sequence ID" value="CAG9834531.1"/>
    <property type="molecule type" value="Genomic_DNA"/>
</dbReference>
<dbReference type="OrthoDB" id="6757697at2759"/>
<name>A0A9N9XD14_DIABA</name>
<dbReference type="Proteomes" id="UP001153709">
    <property type="component" value="Chromosome 5"/>
</dbReference>
<proteinExistence type="predicted"/>
<accession>A0A9N9XD14</accession>
<dbReference type="PANTHER" id="PTHR47326">
    <property type="entry name" value="TRANSPOSABLE ELEMENT TC3 TRANSPOSASE-LIKE PROTEIN"/>
    <property type="match status" value="1"/>
</dbReference>
<organism evidence="1 2">
    <name type="scientific">Diabrotica balteata</name>
    <name type="common">Banded cucumber beetle</name>
    <dbReference type="NCBI Taxonomy" id="107213"/>
    <lineage>
        <taxon>Eukaryota</taxon>
        <taxon>Metazoa</taxon>
        <taxon>Ecdysozoa</taxon>
        <taxon>Arthropoda</taxon>
        <taxon>Hexapoda</taxon>
        <taxon>Insecta</taxon>
        <taxon>Pterygota</taxon>
        <taxon>Neoptera</taxon>
        <taxon>Endopterygota</taxon>
        <taxon>Coleoptera</taxon>
        <taxon>Polyphaga</taxon>
        <taxon>Cucujiformia</taxon>
        <taxon>Chrysomeloidea</taxon>
        <taxon>Chrysomelidae</taxon>
        <taxon>Galerucinae</taxon>
        <taxon>Diabroticina</taxon>
        <taxon>Diabroticites</taxon>
        <taxon>Diabrotica</taxon>
    </lineage>
</organism>
<evidence type="ECO:0000313" key="2">
    <source>
        <dbReference type="Proteomes" id="UP001153709"/>
    </source>
</evidence>
<protein>
    <recommendedName>
        <fullName evidence="3">Transposase</fullName>
    </recommendedName>
</protein>
<evidence type="ECO:0000313" key="1">
    <source>
        <dbReference type="EMBL" id="CAG9834531.1"/>
    </source>
</evidence>
<keyword evidence="2" id="KW-1185">Reference proteome</keyword>
<sequence>MEDEIVVRIAEDPETITKLVSVATDISKSTVSRIIRTENLYPYRFTPVHNLLPQDFPARLRFSQFMIVRHLDNPMFWNKILFTDEATYTERSIYNSIYNSRHTYATENPHAFQEHHF</sequence>
<dbReference type="AlphaFoldDB" id="A0A9N9XD14"/>
<dbReference type="PANTHER" id="PTHR47326:SF1">
    <property type="entry name" value="HTH PSQ-TYPE DOMAIN-CONTAINING PROTEIN"/>
    <property type="match status" value="1"/>
</dbReference>